<feature type="region of interest" description="Disordered" evidence="1">
    <location>
        <begin position="1"/>
        <end position="128"/>
    </location>
</feature>
<comment type="caution">
    <text evidence="2">The sequence shown here is derived from an EMBL/GenBank/DDBJ whole genome shotgun (WGS) entry which is preliminary data.</text>
</comment>
<gene>
    <name evidence="2" type="ORF">LTR05_002052</name>
</gene>
<evidence type="ECO:0000313" key="2">
    <source>
        <dbReference type="EMBL" id="KAK5087837.1"/>
    </source>
</evidence>
<dbReference type="EMBL" id="JAVRRJ010000002">
    <property type="protein sequence ID" value="KAK5087837.1"/>
    <property type="molecule type" value="Genomic_DNA"/>
</dbReference>
<dbReference type="AlphaFoldDB" id="A0AAN7T3Q6"/>
<protein>
    <submittedName>
        <fullName evidence="2">Uncharacterized protein</fullName>
    </submittedName>
</protein>
<accession>A0AAN7T3Q6</accession>
<feature type="compositionally biased region" description="Polar residues" evidence="1">
    <location>
        <begin position="230"/>
        <end position="249"/>
    </location>
</feature>
<dbReference type="Proteomes" id="UP001309876">
    <property type="component" value="Unassembled WGS sequence"/>
</dbReference>
<feature type="compositionally biased region" description="Polar residues" evidence="1">
    <location>
        <begin position="73"/>
        <end position="83"/>
    </location>
</feature>
<evidence type="ECO:0000256" key="1">
    <source>
        <dbReference type="SAM" id="MobiDB-lite"/>
    </source>
</evidence>
<feature type="region of interest" description="Disordered" evidence="1">
    <location>
        <begin position="168"/>
        <end position="193"/>
    </location>
</feature>
<evidence type="ECO:0000313" key="3">
    <source>
        <dbReference type="Proteomes" id="UP001309876"/>
    </source>
</evidence>
<organism evidence="2 3">
    <name type="scientific">Lithohypha guttulata</name>
    <dbReference type="NCBI Taxonomy" id="1690604"/>
    <lineage>
        <taxon>Eukaryota</taxon>
        <taxon>Fungi</taxon>
        <taxon>Dikarya</taxon>
        <taxon>Ascomycota</taxon>
        <taxon>Pezizomycotina</taxon>
        <taxon>Eurotiomycetes</taxon>
        <taxon>Chaetothyriomycetidae</taxon>
        <taxon>Chaetothyriales</taxon>
        <taxon>Trichomeriaceae</taxon>
        <taxon>Lithohypha</taxon>
    </lineage>
</organism>
<reference evidence="2 3" key="1">
    <citation type="submission" date="2023-08" db="EMBL/GenBank/DDBJ databases">
        <title>Black Yeasts Isolated from many extreme environments.</title>
        <authorList>
            <person name="Coleine C."/>
            <person name="Stajich J.E."/>
            <person name="Selbmann L."/>
        </authorList>
    </citation>
    <scope>NUCLEOTIDE SEQUENCE [LARGE SCALE GENOMIC DNA]</scope>
    <source>
        <strain evidence="2 3">CCFEE 5910</strain>
    </source>
</reference>
<proteinExistence type="predicted"/>
<name>A0AAN7T3Q6_9EURO</name>
<sequence>MSDSPSPQKQLRLLTKGKGKVDSLFRRRRNGNKQDDKDSDFEDDQPILSRINEPSEPPQSTSLRKLNLKANAKQGSNDIQSPDLSKKLADGNQEDAGHNEGTNTEIEDQPQRTNQNDEQATKARKRQGMIGVEGMVPTFNTNNVISGGRLIAKQPGPDMQAQPFTFGTQSRSPDTVTAASQLNSSPQTSSFNASIESHAPLVVPLEAEQPKPGAQGVTVKQFLVPEEQPTQEILTSATPNTNPRTNSLPPSLKPRRSKGADPLAHLKLDAQPAADPPRLDQPSDIHRVLDYISPQIPLPEPGDQVYRYNHYKKQIPQYVFNNTLPDAWEATAFAQDVIGDTEVRLTKDGDVPTLESAPRERVPLGARETPVDVDLCGQSDDPIKTKASSLQGLPYHARVAAKRKELHNQIVKELDDPSTPDHLHTAPFYMVPTTTLKRKRPTNPLELPPPDYIFQSTKSPDFNIFTNGFLLFPELCLLLAAQMQVKTLINLYSISKDFHVILNQRFLTMILNQATLKAPAAARCYPWRCFDDLSQPDPAFHASTKSLAHHMNAKSSSGGGVVINIPTPPPPPPSPRPVSPKIGLSIPYPKRPSLSPATRRVPTFRWLQMAIHREKVIHALYQAFAMRGIPLPGGPDSLHQGNFALSLHKLWFLMDIPDNTRRIIYTRTTSLMADVDLGNMLTFVVKLDMACNDPVAGEKRDGMRKLMLSAIDGFDTILKVVRREMWTDELDVLRAWTRFGFQLDREQGPRRAGWAPLRLSDEEHAASKTVFGIKKEEVGLLKREFWGKLEVDPVSGRRRGTVNGVGTVKEMGRMPQYLMRPDQILLREVVRREMTFQQGFLRALITGYVDEETLEAVPPRDLNGGRSGVLELEGEYDVDDAVAGLQALDIEEGGDPLLDLGDTWQGSPWTVEHMDIGFETAQARIEQEEALQTWMAAWRSEVDEEKRRRQYTGFRVVD</sequence>
<keyword evidence="3" id="KW-1185">Reference proteome</keyword>
<feature type="region of interest" description="Disordered" evidence="1">
    <location>
        <begin position="230"/>
        <end position="259"/>
    </location>
</feature>